<evidence type="ECO:0000256" key="7">
    <source>
        <dbReference type="RuleBase" id="RU003660"/>
    </source>
</evidence>
<evidence type="ECO:0000256" key="3">
    <source>
        <dbReference type="ARBA" id="ARBA00023274"/>
    </source>
</evidence>
<evidence type="ECO:0000313" key="8">
    <source>
        <dbReference type="EMBL" id="CCB89992.1"/>
    </source>
</evidence>
<dbReference type="InterPro" id="IPR035987">
    <property type="entry name" value="Ribosomal_uS8_sf"/>
</dbReference>
<keyword evidence="9" id="KW-1185">Reference proteome</keyword>
<dbReference type="KEGG" id="sng:SNE_A21150"/>
<dbReference type="HAMAP" id="MF_01302_B">
    <property type="entry name" value="Ribosomal_uS8_B"/>
    <property type="match status" value="1"/>
</dbReference>
<dbReference type="InterPro" id="IPR047863">
    <property type="entry name" value="Ribosomal_uS8_CS"/>
</dbReference>
<dbReference type="GO" id="GO:0005840">
    <property type="term" value="C:ribosome"/>
    <property type="evidence" value="ECO:0007669"/>
    <property type="project" value="UniProtKB-KW"/>
</dbReference>
<evidence type="ECO:0000256" key="6">
    <source>
        <dbReference type="HAMAP-Rule" id="MF_01302"/>
    </source>
</evidence>
<dbReference type="SUPFAM" id="SSF56047">
    <property type="entry name" value="Ribosomal protein S8"/>
    <property type="match status" value="1"/>
</dbReference>
<dbReference type="GO" id="GO:0019843">
    <property type="term" value="F:rRNA binding"/>
    <property type="evidence" value="ECO:0007669"/>
    <property type="project" value="UniProtKB-UniRule"/>
</dbReference>
<keyword evidence="3 6" id="KW-0687">Ribonucleoprotein</keyword>
<dbReference type="GO" id="GO:0005737">
    <property type="term" value="C:cytoplasm"/>
    <property type="evidence" value="ECO:0007669"/>
    <property type="project" value="UniProtKB-ARBA"/>
</dbReference>
<dbReference type="RefSeq" id="WP_013944458.1">
    <property type="nucleotide sequence ID" value="NC_015713.1"/>
</dbReference>
<proteinExistence type="inferred from homology"/>
<dbReference type="GO" id="GO:0003735">
    <property type="term" value="F:structural constituent of ribosome"/>
    <property type="evidence" value="ECO:0007669"/>
    <property type="project" value="InterPro"/>
</dbReference>
<keyword evidence="2 6" id="KW-0689">Ribosomal protein</keyword>
<evidence type="ECO:0000256" key="2">
    <source>
        <dbReference type="ARBA" id="ARBA00022980"/>
    </source>
</evidence>
<comment type="similarity">
    <text evidence="1 6 7">Belongs to the universal ribosomal protein uS8 family.</text>
</comment>
<dbReference type="PROSITE" id="PS00053">
    <property type="entry name" value="RIBOSOMAL_S8"/>
    <property type="match status" value="1"/>
</dbReference>
<protein>
    <recommendedName>
        <fullName evidence="4 6">Small ribosomal subunit protein uS8</fullName>
    </recommendedName>
</protein>
<name>F8L3W2_SIMNZ</name>
<organism evidence="8 9">
    <name type="scientific">Simkania negevensis (strain ATCC VR-1471 / DSM 27360 / Z)</name>
    <dbReference type="NCBI Taxonomy" id="331113"/>
    <lineage>
        <taxon>Bacteria</taxon>
        <taxon>Pseudomonadati</taxon>
        <taxon>Chlamydiota</taxon>
        <taxon>Chlamydiia</taxon>
        <taxon>Parachlamydiales</taxon>
        <taxon>Simkaniaceae</taxon>
        <taxon>Simkania</taxon>
    </lineage>
</organism>
<dbReference type="Gene3D" id="3.30.1370.30">
    <property type="match status" value="1"/>
</dbReference>
<comment type="subunit">
    <text evidence="5 6">Part of the 30S ribosomal subunit. Contacts proteins S5 and S12.</text>
</comment>
<reference evidence="8 9" key="1">
    <citation type="journal article" date="2011" name="Mol. Biol. Evol.">
        <title>Unity in variety--the pan-genome of the Chlamydiae.</title>
        <authorList>
            <person name="Collingro A."/>
            <person name="Tischler P."/>
            <person name="Weinmaier T."/>
            <person name="Penz T."/>
            <person name="Heinz E."/>
            <person name="Brunham R.C."/>
            <person name="Read T.D."/>
            <person name="Bavoil P.M."/>
            <person name="Sachse K."/>
            <person name="Kahane S."/>
            <person name="Friedman M.G."/>
            <person name="Rattei T."/>
            <person name="Myers G.S."/>
            <person name="Horn M."/>
        </authorList>
    </citation>
    <scope>NUCLEOTIDE SEQUENCE [LARGE SCALE GENOMIC DNA]</scope>
    <source>
        <strain evidence="9">ATCC VR-1471 / Z</strain>
    </source>
</reference>
<dbReference type="EMBL" id="FR872582">
    <property type="protein sequence ID" value="CCB89992.1"/>
    <property type="molecule type" value="Genomic_DNA"/>
</dbReference>
<dbReference type="NCBIfam" id="NF001109">
    <property type="entry name" value="PRK00136.1"/>
    <property type="match status" value="1"/>
</dbReference>
<dbReference type="HOGENOM" id="CLU_098428_0_2_0"/>
<dbReference type="Proteomes" id="UP000000496">
    <property type="component" value="Chromosome gsn.131"/>
</dbReference>
<keyword evidence="6" id="KW-0694">RNA-binding</keyword>
<accession>F8L3W2</accession>
<dbReference type="GO" id="GO:0006412">
    <property type="term" value="P:translation"/>
    <property type="evidence" value="ECO:0007669"/>
    <property type="project" value="UniProtKB-UniRule"/>
</dbReference>
<evidence type="ECO:0000256" key="1">
    <source>
        <dbReference type="ARBA" id="ARBA00006471"/>
    </source>
</evidence>
<evidence type="ECO:0000313" key="9">
    <source>
        <dbReference type="Proteomes" id="UP000000496"/>
    </source>
</evidence>
<dbReference type="InterPro" id="IPR000630">
    <property type="entry name" value="Ribosomal_uS8"/>
</dbReference>
<dbReference type="Gene3D" id="3.30.1490.10">
    <property type="match status" value="1"/>
</dbReference>
<comment type="function">
    <text evidence="6">One of the primary rRNA binding proteins, it binds directly to 16S rRNA central domain where it helps coordinate assembly of the platform of the 30S subunit.</text>
</comment>
<gene>
    <name evidence="6 8" type="primary">rpsH</name>
    <name evidence="8" type="ordered locus">SNE_A21150</name>
</gene>
<evidence type="ECO:0000256" key="5">
    <source>
        <dbReference type="ARBA" id="ARBA00046740"/>
    </source>
</evidence>
<evidence type="ECO:0000256" key="4">
    <source>
        <dbReference type="ARBA" id="ARBA00035258"/>
    </source>
</evidence>
<sequence length="131" mass="14681">MALSDTVADLLTRIRNAKDAKHKYVDVRFSKMNQAIVDVLKDKGFVISSIANEKKHAIRVFLRYEKKTRESVIHGLKRVSRPGIRRYVGYNDIPKVLSGLGTAILSTPTGIVDGEKAREMKVGGELLCLVW</sequence>
<keyword evidence="6" id="KW-0699">rRNA-binding</keyword>
<dbReference type="FunFam" id="3.30.1490.10:FF:000001">
    <property type="entry name" value="30S ribosomal protein S8"/>
    <property type="match status" value="1"/>
</dbReference>
<dbReference type="AlphaFoldDB" id="F8L3W2"/>
<dbReference type="OrthoDB" id="9802617at2"/>
<dbReference type="PANTHER" id="PTHR11758">
    <property type="entry name" value="40S RIBOSOMAL PROTEIN S15A"/>
    <property type="match status" value="1"/>
</dbReference>
<dbReference type="GO" id="GO:1990904">
    <property type="term" value="C:ribonucleoprotein complex"/>
    <property type="evidence" value="ECO:0007669"/>
    <property type="project" value="UniProtKB-KW"/>
</dbReference>
<dbReference type="eggNOG" id="COG0096">
    <property type="taxonomic scope" value="Bacteria"/>
</dbReference>
<dbReference type="Pfam" id="PF00410">
    <property type="entry name" value="Ribosomal_S8"/>
    <property type="match status" value="1"/>
</dbReference>
<dbReference type="STRING" id="331113.SNE_A21150"/>